<sequence>MLWQLDRALRSINEPGFAGRIDEVREQIETLTLRDPDIAIYLTVRQDPKRLTIYALAHSVHCALVALLMARRLGWDEPRTRTLMRAALTMNVAILDLQGRMAAQGAPPTPPQMEMIRAHPGVGVKMLQAAGVADDAWLAAVADHHERADGSGYPQGLREVGELATVLRYIDVFMAKMAPRAARRAPAAAAGCEAALPGKRWRQRCGGDHQGVRHLPAGRVRAAQVRRARGGGSPQRRCTHAAGRQRDRPPRHAACQHRAARHGEGRVRDHRHRVRVEVRAAHAAGAAVRVAGMRPAPQALP</sequence>
<dbReference type="PANTHER" id="PTHR43155:SF2">
    <property type="entry name" value="CYCLIC DI-GMP PHOSPHODIESTERASE PA4108"/>
    <property type="match status" value="1"/>
</dbReference>
<dbReference type="PANTHER" id="PTHR43155">
    <property type="entry name" value="CYCLIC DI-GMP PHOSPHODIESTERASE PA4108-RELATED"/>
    <property type="match status" value="1"/>
</dbReference>
<dbReference type="EMBL" id="VOPW01000001">
    <property type="protein sequence ID" value="TXC65424.1"/>
    <property type="molecule type" value="Genomic_DNA"/>
</dbReference>
<dbReference type="SUPFAM" id="SSF109604">
    <property type="entry name" value="HD-domain/PDEase-like"/>
    <property type="match status" value="1"/>
</dbReference>
<keyword evidence="3" id="KW-1185">Reference proteome</keyword>
<organism evidence="2 3">
    <name type="scientific">Piscinibacter aquaticus</name>
    <dbReference type="NCBI Taxonomy" id="392597"/>
    <lineage>
        <taxon>Bacteria</taxon>
        <taxon>Pseudomonadati</taxon>
        <taxon>Pseudomonadota</taxon>
        <taxon>Betaproteobacteria</taxon>
        <taxon>Burkholderiales</taxon>
        <taxon>Sphaerotilaceae</taxon>
        <taxon>Piscinibacter</taxon>
    </lineage>
</organism>
<evidence type="ECO:0000256" key="1">
    <source>
        <dbReference type="SAM" id="MobiDB-lite"/>
    </source>
</evidence>
<protein>
    <recommendedName>
        <fullName evidence="4">HD domain-containing protein</fullName>
    </recommendedName>
</protein>
<name>A0A5C6TXX8_9BURK</name>
<dbReference type="Pfam" id="PF13487">
    <property type="entry name" value="HD_5"/>
    <property type="match status" value="1"/>
</dbReference>
<dbReference type="Proteomes" id="UP000321832">
    <property type="component" value="Unassembled WGS sequence"/>
</dbReference>
<comment type="caution">
    <text evidence="2">The sequence shown here is derived from an EMBL/GenBank/DDBJ whole genome shotgun (WGS) entry which is preliminary data.</text>
</comment>
<evidence type="ECO:0000313" key="2">
    <source>
        <dbReference type="EMBL" id="TXC65424.1"/>
    </source>
</evidence>
<accession>A0A5C6TXX8</accession>
<dbReference type="AlphaFoldDB" id="A0A5C6TXX8"/>
<feature type="compositionally biased region" description="Basic residues" evidence="1">
    <location>
        <begin position="251"/>
        <end position="260"/>
    </location>
</feature>
<proteinExistence type="predicted"/>
<dbReference type="InterPro" id="IPR003607">
    <property type="entry name" value="HD/PDEase_dom"/>
</dbReference>
<gene>
    <name evidence="2" type="ORF">FSC37_02870</name>
</gene>
<evidence type="ECO:0008006" key="4">
    <source>
        <dbReference type="Google" id="ProtNLM"/>
    </source>
</evidence>
<dbReference type="CDD" id="cd00077">
    <property type="entry name" value="HDc"/>
    <property type="match status" value="1"/>
</dbReference>
<dbReference type="Gene3D" id="1.10.3210.10">
    <property type="entry name" value="Hypothetical protein af1432"/>
    <property type="match status" value="1"/>
</dbReference>
<reference evidence="2 3" key="1">
    <citation type="submission" date="2019-08" db="EMBL/GenBank/DDBJ databases">
        <authorList>
            <person name="Khan S.A."/>
            <person name="Jeon C.O."/>
            <person name="Jeong S.E."/>
        </authorList>
    </citation>
    <scope>NUCLEOTIDE SEQUENCE [LARGE SCALE GENOMIC DNA]</scope>
    <source>
        <strain evidence="3">IMCC1728</strain>
    </source>
</reference>
<feature type="region of interest" description="Disordered" evidence="1">
    <location>
        <begin position="224"/>
        <end position="269"/>
    </location>
</feature>
<evidence type="ECO:0000313" key="3">
    <source>
        <dbReference type="Proteomes" id="UP000321832"/>
    </source>
</evidence>